<evidence type="ECO:0000313" key="7">
    <source>
        <dbReference type="EMBL" id="MCL1126774.1"/>
    </source>
</evidence>
<feature type="active site" description="Nucleophile" evidence="4">
    <location>
        <position position="246"/>
    </location>
</feature>
<feature type="signal peptide" evidence="5">
    <location>
        <begin position="1"/>
        <end position="22"/>
    </location>
</feature>
<evidence type="ECO:0000256" key="3">
    <source>
        <dbReference type="ARBA" id="ARBA00023295"/>
    </source>
</evidence>
<keyword evidence="5" id="KW-0732">Signal</keyword>
<keyword evidence="2 4" id="KW-0378">Hydrolase</keyword>
<dbReference type="Pfam" id="PF02156">
    <property type="entry name" value="Glyco_hydro_26"/>
    <property type="match status" value="1"/>
</dbReference>
<dbReference type="SUPFAM" id="SSF51445">
    <property type="entry name" value="(Trans)glycosidases"/>
    <property type="match status" value="1"/>
</dbReference>
<dbReference type="Proteomes" id="UP001203423">
    <property type="component" value="Unassembled WGS sequence"/>
</dbReference>
<evidence type="ECO:0000313" key="8">
    <source>
        <dbReference type="Proteomes" id="UP001203423"/>
    </source>
</evidence>
<dbReference type="PROSITE" id="PS51764">
    <property type="entry name" value="GH26"/>
    <property type="match status" value="1"/>
</dbReference>
<organism evidence="7 8">
    <name type="scientific">Shewanella surugensis</name>
    <dbReference type="NCBI Taxonomy" id="212020"/>
    <lineage>
        <taxon>Bacteria</taxon>
        <taxon>Pseudomonadati</taxon>
        <taxon>Pseudomonadota</taxon>
        <taxon>Gammaproteobacteria</taxon>
        <taxon>Alteromonadales</taxon>
        <taxon>Shewanellaceae</taxon>
        <taxon>Shewanella</taxon>
    </lineage>
</organism>
<dbReference type="InterPro" id="IPR022790">
    <property type="entry name" value="GH26_dom"/>
</dbReference>
<dbReference type="InterPro" id="IPR017853">
    <property type="entry name" value="GH"/>
</dbReference>
<proteinExistence type="inferred from homology"/>
<evidence type="ECO:0000256" key="2">
    <source>
        <dbReference type="ARBA" id="ARBA00022801"/>
    </source>
</evidence>
<keyword evidence="8" id="KW-1185">Reference proteome</keyword>
<name>A0ABT0LGU1_9GAMM</name>
<keyword evidence="3 4" id="KW-0326">Glycosidase</keyword>
<accession>A0ABT0LGU1</accession>
<feature type="active site" description="Proton donor" evidence="4">
    <location>
        <position position="138"/>
    </location>
</feature>
<feature type="chain" id="PRO_5045524307" description="GH26 domain-containing protein" evidence="5">
    <location>
        <begin position="23"/>
        <end position="383"/>
    </location>
</feature>
<dbReference type="InterPro" id="IPR000805">
    <property type="entry name" value="Glyco_hydro_26"/>
</dbReference>
<comment type="similarity">
    <text evidence="1 4">Belongs to the glycosyl hydrolase 26 family.</text>
</comment>
<gene>
    <name evidence="7" type="ORF">L2764_20380</name>
</gene>
<comment type="caution">
    <text evidence="7">The sequence shown here is derived from an EMBL/GenBank/DDBJ whole genome shotgun (WGS) entry which is preliminary data.</text>
</comment>
<evidence type="ECO:0000259" key="6">
    <source>
        <dbReference type="PROSITE" id="PS51764"/>
    </source>
</evidence>
<protein>
    <recommendedName>
        <fullName evidence="6">GH26 domain-containing protein</fullName>
    </recommendedName>
</protein>
<dbReference type="Gene3D" id="3.20.20.80">
    <property type="entry name" value="Glycosidases"/>
    <property type="match status" value="1"/>
</dbReference>
<dbReference type="PANTHER" id="PTHR40079">
    <property type="entry name" value="MANNAN ENDO-1,4-BETA-MANNOSIDASE E-RELATED"/>
    <property type="match status" value="1"/>
</dbReference>
<evidence type="ECO:0000256" key="1">
    <source>
        <dbReference type="ARBA" id="ARBA00007754"/>
    </source>
</evidence>
<dbReference type="PANTHER" id="PTHR40079:SF4">
    <property type="entry name" value="GH26 DOMAIN-CONTAINING PROTEIN-RELATED"/>
    <property type="match status" value="1"/>
</dbReference>
<evidence type="ECO:0000256" key="4">
    <source>
        <dbReference type="PROSITE-ProRule" id="PRU01100"/>
    </source>
</evidence>
<evidence type="ECO:0000256" key="5">
    <source>
        <dbReference type="SAM" id="SignalP"/>
    </source>
</evidence>
<sequence length="383" mass="44303">MCKLIFLVVVTYITSISTIASAKTILGAYILDNGYSPANMTAFKTDINKDLGIIHIFTSFDYDWNTLRVQNTNIMAQGATSMITLEPTLAQRQNDNLLPEIIAGDWDGYLDQWIADFKIWIEELDDPDARVLLRFAHEFNGIWYPWSNDPENYILAWRYVHNRFEAADANQYVEWVWNANSVDVDDYNDITLYYPGDDVVDWTSIDGYNWGSNFSFTRWNTFAELFEEKYALLMLHYPNHPILIAEVASAEPSDVPNSLLGQDGDDSDRTENKGRWITEMFKQLRSQFHGIKGLVWFNINKELSWSINEAEHNTGVAKFKKVVNRQYVKSEFRSADAYTRHGKLIGAGHHVQTHAAGFHQLPKSFIEQRRRQHHQMLADKAQK</sequence>
<dbReference type="EMBL" id="JAKIKS010000106">
    <property type="protein sequence ID" value="MCL1126774.1"/>
    <property type="molecule type" value="Genomic_DNA"/>
</dbReference>
<reference evidence="7 8" key="1">
    <citation type="submission" date="2022-01" db="EMBL/GenBank/DDBJ databases">
        <title>Whole genome-based taxonomy of the Shewanellaceae.</title>
        <authorList>
            <person name="Martin-Rodriguez A.J."/>
        </authorList>
    </citation>
    <scope>NUCLEOTIDE SEQUENCE [LARGE SCALE GENOMIC DNA]</scope>
    <source>
        <strain evidence="7 8">DSM 17177</strain>
    </source>
</reference>
<feature type="domain" description="GH26" evidence="6">
    <location>
        <begin position="7"/>
        <end position="326"/>
    </location>
</feature>
<dbReference type="RefSeq" id="WP_248942187.1">
    <property type="nucleotide sequence ID" value="NZ_JAKIKS010000106.1"/>
</dbReference>